<dbReference type="HOGENOM" id="CLU_2762093_0_0_1"/>
<reference evidence="1" key="1">
    <citation type="submission" date="2015-04" db="UniProtKB">
        <authorList>
            <consortium name="EnsemblPlants"/>
        </authorList>
    </citation>
    <scope>IDENTIFICATION</scope>
</reference>
<proteinExistence type="predicted"/>
<sequence length="70" mass="7040">MGGGLGRLLLGRTHAGALPGAWGLSGDDGCLRQQLAFLSSAPPPSSLVPLSAALVEDQGSDPVMPETTIQ</sequence>
<name>A0A0E0E2S7_9ORYZ</name>
<dbReference type="Gramene" id="OMERI06G18650.2">
    <property type="protein sequence ID" value="OMERI06G18650.2"/>
    <property type="gene ID" value="OMERI06G18650"/>
</dbReference>
<keyword evidence="2" id="KW-1185">Reference proteome</keyword>
<evidence type="ECO:0000313" key="2">
    <source>
        <dbReference type="Proteomes" id="UP000008021"/>
    </source>
</evidence>
<reference evidence="1" key="2">
    <citation type="submission" date="2018-05" db="EMBL/GenBank/DDBJ databases">
        <title>OmerRS3 (Oryza meridionalis Reference Sequence Version 3).</title>
        <authorList>
            <person name="Zhang J."/>
            <person name="Kudrna D."/>
            <person name="Lee S."/>
            <person name="Talag J."/>
            <person name="Welchert J."/>
            <person name="Wing R.A."/>
        </authorList>
    </citation>
    <scope>NUCLEOTIDE SEQUENCE [LARGE SCALE GENOMIC DNA]</scope>
    <source>
        <strain evidence="1">cv. OR44</strain>
    </source>
</reference>
<organism evidence="1">
    <name type="scientific">Oryza meridionalis</name>
    <dbReference type="NCBI Taxonomy" id="40149"/>
    <lineage>
        <taxon>Eukaryota</taxon>
        <taxon>Viridiplantae</taxon>
        <taxon>Streptophyta</taxon>
        <taxon>Embryophyta</taxon>
        <taxon>Tracheophyta</taxon>
        <taxon>Spermatophyta</taxon>
        <taxon>Magnoliopsida</taxon>
        <taxon>Liliopsida</taxon>
        <taxon>Poales</taxon>
        <taxon>Poaceae</taxon>
        <taxon>BOP clade</taxon>
        <taxon>Oryzoideae</taxon>
        <taxon>Oryzeae</taxon>
        <taxon>Oryzinae</taxon>
        <taxon>Oryza</taxon>
    </lineage>
</organism>
<dbReference type="Proteomes" id="UP000008021">
    <property type="component" value="Chromosome 6"/>
</dbReference>
<accession>A0A0E0E2S7</accession>
<protein>
    <submittedName>
        <fullName evidence="1">Uncharacterized protein</fullName>
    </submittedName>
</protein>
<dbReference type="AlphaFoldDB" id="A0A0E0E2S7"/>
<evidence type="ECO:0000313" key="1">
    <source>
        <dbReference type="EnsemblPlants" id="OMERI06G18650.2"/>
    </source>
</evidence>
<dbReference type="EnsemblPlants" id="OMERI06G18650.2">
    <property type="protein sequence ID" value="OMERI06G18650.2"/>
    <property type="gene ID" value="OMERI06G18650"/>
</dbReference>